<organism evidence="1 2">
    <name type="scientific">Acetobacter lovaniensis</name>
    <dbReference type="NCBI Taxonomy" id="104100"/>
    <lineage>
        <taxon>Bacteria</taxon>
        <taxon>Pseudomonadati</taxon>
        <taxon>Pseudomonadota</taxon>
        <taxon>Alphaproteobacteria</taxon>
        <taxon>Acetobacterales</taxon>
        <taxon>Acetobacteraceae</taxon>
        <taxon>Acetobacter</taxon>
    </lineage>
</organism>
<comment type="caution">
    <text evidence="1">The sequence shown here is derived from an EMBL/GenBank/DDBJ whole genome shotgun (WGS) entry which is preliminary data.</text>
</comment>
<evidence type="ECO:0000313" key="1">
    <source>
        <dbReference type="EMBL" id="MBB6457454.1"/>
    </source>
</evidence>
<dbReference type="RefSeq" id="WP_166114921.1">
    <property type="nucleotide sequence ID" value="NZ_BAABDB010000036.1"/>
</dbReference>
<dbReference type="Proteomes" id="UP000578000">
    <property type="component" value="Unassembled WGS sequence"/>
</dbReference>
<dbReference type="NCBIfam" id="TIGR01635">
    <property type="entry name" value="tail_comp_S"/>
    <property type="match status" value="1"/>
</dbReference>
<name>A0A841QGS2_9PROT</name>
<proteinExistence type="predicted"/>
<accession>A0A841QGS2</accession>
<keyword evidence="2" id="KW-1185">Reference proteome</keyword>
<dbReference type="Pfam" id="PF05069">
    <property type="entry name" value="Phage_tail_S"/>
    <property type="match status" value="1"/>
</dbReference>
<reference evidence="1 2" key="1">
    <citation type="submission" date="2020-08" db="EMBL/GenBank/DDBJ databases">
        <title>Genomic Encyclopedia of Type Strains, Phase IV (KMG-IV): sequencing the most valuable type-strain genomes for metagenomic binning, comparative biology and taxonomic classification.</title>
        <authorList>
            <person name="Goeker M."/>
        </authorList>
    </citation>
    <scope>NUCLEOTIDE SEQUENCE [LARGE SCALE GENOMIC DNA]</scope>
    <source>
        <strain evidence="1 2">DSM 4491</strain>
    </source>
</reference>
<protein>
    <submittedName>
        <fullName evidence="1">Phage virion morphogenesis protein</fullName>
    </submittedName>
</protein>
<sequence>MSVAVSMEWDGLHGTLERIAAIGLKPEKLLAAIGVGLEGSVQQRFDDGRDPDGVSWASYAPLNPLYAAVEKKGPGILVESGMLRASIESIVASPELLVGSRLPYAGIHQHGGVIQPKNGRHLSFMMGGHLWHVDSVLIEARPYLGLSDEDVLMIMEELEAVFARALGGDGGV</sequence>
<dbReference type="EMBL" id="JACHIE010000008">
    <property type="protein sequence ID" value="MBB6457454.1"/>
    <property type="molecule type" value="Genomic_DNA"/>
</dbReference>
<dbReference type="InterPro" id="IPR006522">
    <property type="entry name" value="Phage_virion_morphogenesis"/>
</dbReference>
<gene>
    <name evidence="1" type="ORF">HNR55_002050</name>
</gene>
<dbReference type="AlphaFoldDB" id="A0A841QGS2"/>
<evidence type="ECO:0000313" key="2">
    <source>
        <dbReference type="Proteomes" id="UP000578000"/>
    </source>
</evidence>